<name>A0ABR0WBV8_REHGL</name>
<sequence>MQEHPQCYNTKCHNTNLTGFSDVNLTDDVNDRKSNPGGCIYFGNNLVSLYSKEQSCVSLSTIESEYTALGSFCSQMLWMRQVLTDYRVEEKTLTAYCDNSSAINISKNPVQHSRTIHIDIRHHFIRDLVENKIVTIDFVTTENQIADIFTKALDFQRFNYLKHSLGVCTL</sequence>
<accession>A0ABR0WBV8</accession>
<comment type="caution">
    <text evidence="1">The sequence shown here is derived from an EMBL/GenBank/DDBJ whole genome shotgun (WGS) entry which is preliminary data.</text>
</comment>
<proteinExistence type="predicted"/>
<dbReference type="Proteomes" id="UP001318860">
    <property type="component" value="Unassembled WGS sequence"/>
</dbReference>
<evidence type="ECO:0008006" key="3">
    <source>
        <dbReference type="Google" id="ProtNLM"/>
    </source>
</evidence>
<keyword evidence="2" id="KW-1185">Reference proteome</keyword>
<dbReference type="CDD" id="cd09272">
    <property type="entry name" value="RNase_HI_RT_Ty1"/>
    <property type="match status" value="1"/>
</dbReference>
<organism evidence="1 2">
    <name type="scientific">Rehmannia glutinosa</name>
    <name type="common">Chinese foxglove</name>
    <dbReference type="NCBI Taxonomy" id="99300"/>
    <lineage>
        <taxon>Eukaryota</taxon>
        <taxon>Viridiplantae</taxon>
        <taxon>Streptophyta</taxon>
        <taxon>Embryophyta</taxon>
        <taxon>Tracheophyta</taxon>
        <taxon>Spermatophyta</taxon>
        <taxon>Magnoliopsida</taxon>
        <taxon>eudicotyledons</taxon>
        <taxon>Gunneridae</taxon>
        <taxon>Pentapetalae</taxon>
        <taxon>asterids</taxon>
        <taxon>lamiids</taxon>
        <taxon>Lamiales</taxon>
        <taxon>Orobanchaceae</taxon>
        <taxon>Rehmannieae</taxon>
        <taxon>Rehmannia</taxon>
    </lineage>
</organism>
<evidence type="ECO:0000313" key="2">
    <source>
        <dbReference type="Proteomes" id="UP001318860"/>
    </source>
</evidence>
<dbReference type="PANTHER" id="PTHR11439">
    <property type="entry name" value="GAG-POL-RELATED RETROTRANSPOSON"/>
    <property type="match status" value="1"/>
</dbReference>
<protein>
    <recommendedName>
        <fullName evidence="3">Retrovirus-related Pol polyprotein from transposon TNT 1-94</fullName>
    </recommendedName>
</protein>
<reference evidence="1 2" key="1">
    <citation type="journal article" date="2021" name="Comput. Struct. Biotechnol. J.">
        <title>De novo genome assembly of the potent medicinal plant Rehmannia glutinosa using nanopore technology.</title>
        <authorList>
            <person name="Ma L."/>
            <person name="Dong C."/>
            <person name="Song C."/>
            <person name="Wang X."/>
            <person name="Zheng X."/>
            <person name="Niu Y."/>
            <person name="Chen S."/>
            <person name="Feng W."/>
        </authorList>
    </citation>
    <scope>NUCLEOTIDE SEQUENCE [LARGE SCALE GENOMIC DNA]</scope>
    <source>
        <strain evidence="1">DH-2019</strain>
    </source>
</reference>
<gene>
    <name evidence="1" type="ORF">DH2020_021727</name>
</gene>
<evidence type="ECO:0000313" key="1">
    <source>
        <dbReference type="EMBL" id="KAK6144907.1"/>
    </source>
</evidence>
<dbReference type="EMBL" id="JABTTQ020000012">
    <property type="protein sequence ID" value="KAK6144907.1"/>
    <property type="molecule type" value="Genomic_DNA"/>
</dbReference>
<dbReference type="PANTHER" id="PTHR11439:SF483">
    <property type="entry name" value="PEPTIDE SYNTHASE GLIP-LIKE, PUTATIVE (AFU_ORTHOLOGUE AFUA_3G12920)-RELATED"/>
    <property type="match status" value="1"/>
</dbReference>